<dbReference type="InterPro" id="IPR002549">
    <property type="entry name" value="AI-2E-like"/>
</dbReference>
<name>A0A9P1P344_9CYAN</name>
<dbReference type="Pfam" id="PF01594">
    <property type="entry name" value="AI-2E_transport"/>
    <property type="match status" value="1"/>
</dbReference>
<sequence>MKIGDWIAFFFLVISLIILWEFRQILLLLFTSVILAIALNGLVRWLQRFRLSRGQAVFLAISLVSFVGIMFFSLIMPPFLDQFQQLLNLVPRGYERFTRWIDFILQQPPIWLPEINLRLPGFTEIARQVGPLAQNILGNFFAVFNFSVNTLLQGLLIFVFTLMLVANPASYRRLVVRLFPSFYRRRADEILGLCEISLLQWMRGIVINSVFIATLSYISLTILNVEFVLAHALLAGVFNLVPNIGPTLSVVFPVSVALLDSPGKAFLVLVAYIIIQNLESYWFSPMIMQRQISLLPAATLMAQLFFARFLGFGGLVLALPLAVVTKTWLEQAVLKDIFDNWTLGQPLLESSDISESEQVLIAADTPPELPDSSPNDSTQEHDSDDGEI</sequence>
<dbReference type="PANTHER" id="PTHR21716">
    <property type="entry name" value="TRANSMEMBRANE PROTEIN"/>
    <property type="match status" value="1"/>
</dbReference>
<gene>
    <name evidence="8" type="ORF">ARTHRO_61207</name>
</gene>
<feature type="transmembrane region" description="Helical" evidence="7">
    <location>
        <begin position="304"/>
        <end position="325"/>
    </location>
</feature>
<evidence type="ECO:0000256" key="3">
    <source>
        <dbReference type="ARBA" id="ARBA00022692"/>
    </source>
</evidence>
<feature type="transmembrane region" description="Helical" evidence="7">
    <location>
        <begin position="58"/>
        <end position="80"/>
    </location>
</feature>
<feature type="transmembrane region" description="Helical" evidence="7">
    <location>
        <begin position="240"/>
        <end position="259"/>
    </location>
</feature>
<keyword evidence="5 7" id="KW-0472">Membrane</keyword>
<evidence type="ECO:0000313" key="8">
    <source>
        <dbReference type="EMBL" id="CDM98606.1"/>
    </source>
</evidence>
<feature type="transmembrane region" description="Helical" evidence="7">
    <location>
        <begin position="205"/>
        <end position="234"/>
    </location>
</feature>
<feature type="transmembrane region" description="Helical" evidence="7">
    <location>
        <begin position="28"/>
        <end position="46"/>
    </location>
</feature>
<organism evidence="8 9">
    <name type="scientific">Limnospira indica PCC 8005</name>
    <dbReference type="NCBI Taxonomy" id="376219"/>
    <lineage>
        <taxon>Bacteria</taxon>
        <taxon>Bacillati</taxon>
        <taxon>Cyanobacteriota</taxon>
        <taxon>Cyanophyceae</taxon>
        <taxon>Oscillatoriophycideae</taxon>
        <taxon>Oscillatoriales</taxon>
        <taxon>Sirenicapillariaceae</taxon>
        <taxon>Limnospira</taxon>
    </lineage>
</organism>
<evidence type="ECO:0000256" key="7">
    <source>
        <dbReference type="SAM" id="Phobius"/>
    </source>
</evidence>
<feature type="region of interest" description="Disordered" evidence="6">
    <location>
        <begin position="364"/>
        <end position="388"/>
    </location>
</feature>
<keyword evidence="9" id="KW-1185">Reference proteome</keyword>
<dbReference type="AlphaFoldDB" id="A0A9P1P344"/>
<keyword evidence="3 7" id="KW-0812">Transmembrane</keyword>
<accession>A0A9P1P344</accession>
<evidence type="ECO:0000256" key="6">
    <source>
        <dbReference type="SAM" id="MobiDB-lite"/>
    </source>
</evidence>
<feature type="transmembrane region" description="Helical" evidence="7">
    <location>
        <begin position="140"/>
        <end position="165"/>
    </location>
</feature>
<dbReference type="GO" id="GO:0055085">
    <property type="term" value="P:transmembrane transport"/>
    <property type="evidence" value="ECO:0007669"/>
    <property type="project" value="TreeGrafter"/>
</dbReference>
<evidence type="ECO:0008006" key="10">
    <source>
        <dbReference type="Google" id="ProtNLM"/>
    </source>
</evidence>
<keyword evidence="4 7" id="KW-1133">Transmembrane helix</keyword>
<feature type="transmembrane region" description="Helical" evidence="7">
    <location>
        <begin position="7"/>
        <end position="22"/>
    </location>
</feature>
<evidence type="ECO:0000256" key="4">
    <source>
        <dbReference type="ARBA" id="ARBA00022989"/>
    </source>
</evidence>
<evidence type="ECO:0000256" key="1">
    <source>
        <dbReference type="ARBA" id="ARBA00004141"/>
    </source>
</evidence>
<dbReference type="Proteomes" id="UP000032946">
    <property type="component" value="Chromosome"/>
</dbReference>
<proteinExistence type="inferred from homology"/>
<evidence type="ECO:0000256" key="5">
    <source>
        <dbReference type="ARBA" id="ARBA00023136"/>
    </source>
</evidence>
<dbReference type="GO" id="GO:0016020">
    <property type="term" value="C:membrane"/>
    <property type="evidence" value="ECO:0007669"/>
    <property type="project" value="UniProtKB-SubCell"/>
</dbReference>
<reference evidence="8 9" key="1">
    <citation type="submission" date="2014-02" db="EMBL/GenBank/DDBJ databases">
        <authorList>
            <person name="Genoscope - CEA"/>
        </authorList>
    </citation>
    <scope>NUCLEOTIDE SEQUENCE [LARGE SCALE GENOMIC DNA]</scope>
    <source>
        <strain evidence="8 9">PCC 8005</strain>
    </source>
</reference>
<comment type="subcellular location">
    <subcellularLocation>
        <location evidence="1">Membrane</location>
        <topology evidence="1">Multi-pass membrane protein</topology>
    </subcellularLocation>
</comment>
<evidence type="ECO:0000256" key="2">
    <source>
        <dbReference type="ARBA" id="ARBA00009773"/>
    </source>
</evidence>
<evidence type="ECO:0000313" key="9">
    <source>
        <dbReference type="Proteomes" id="UP000032946"/>
    </source>
</evidence>
<protein>
    <recommendedName>
        <fullName evidence="10">AI-2E family transporter</fullName>
    </recommendedName>
</protein>
<dbReference type="PANTHER" id="PTHR21716:SF62">
    <property type="entry name" value="TRANSPORT PROTEIN YDBI-RELATED"/>
    <property type="match status" value="1"/>
</dbReference>
<comment type="similarity">
    <text evidence="2">Belongs to the autoinducer-2 exporter (AI-2E) (TC 2.A.86) family.</text>
</comment>
<feature type="transmembrane region" description="Helical" evidence="7">
    <location>
        <begin position="266"/>
        <end position="284"/>
    </location>
</feature>
<dbReference type="EMBL" id="FO818640">
    <property type="protein sequence ID" value="CDM98606.1"/>
    <property type="molecule type" value="Genomic_DNA"/>
</dbReference>
<dbReference type="RefSeq" id="WP_006622376.1">
    <property type="nucleotide sequence ID" value="NZ_FO818640.1"/>
</dbReference>